<dbReference type="Proteomes" id="UP001293593">
    <property type="component" value="Unassembled WGS sequence"/>
</dbReference>
<gene>
    <name evidence="1" type="ORF">QN277_025191</name>
</gene>
<evidence type="ECO:0000313" key="2">
    <source>
        <dbReference type="Proteomes" id="UP001293593"/>
    </source>
</evidence>
<comment type="caution">
    <text evidence="1">The sequence shown here is derived from an EMBL/GenBank/DDBJ whole genome shotgun (WGS) entry which is preliminary data.</text>
</comment>
<reference evidence="1" key="1">
    <citation type="submission" date="2023-10" db="EMBL/GenBank/DDBJ databases">
        <title>Chromosome-level genome of the transformable northern wattle, Acacia crassicarpa.</title>
        <authorList>
            <person name="Massaro I."/>
            <person name="Sinha N.R."/>
            <person name="Poethig S."/>
            <person name="Leichty A.R."/>
        </authorList>
    </citation>
    <scope>NUCLEOTIDE SEQUENCE</scope>
    <source>
        <strain evidence="1">Acra3RX</strain>
        <tissue evidence="1">Leaf</tissue>
    </source>
</reference>
<proteinExistence type="predicted"/>
<evidence type="ECO:0000313" key="1">
    <source>
        <dbReference type="EMBL" id="KAK4268546.1"/>
    </source>
</evidence>
<name>A0AAE1JGG5_9FABA</name>
<dbReference type="EMBL" id="JAWXYG010000007">
    <property type="protein sequence ID" value="KAK4268546.1"/>
    <property type="molecule type" value="Genomic_DNA"/>
</dbReference>
<dbReference type="AlphaFoldDB" id="A0AAE1JGG5"/>
<sequence>MESNFPFQFSEARTAIENLFVAPYISSDDWFQKWEDMRPYQKVQSETELQGRSLREETLMEVGEMLRGIEGSYEVKIEGNNGNEMVLQWKGTQLLRISTWAT</sequence>
<keyword evidence="2" id="KW-1185">Reference proteome</keyword>
<organism evidence="1 2">
    <name type="scientific">Acacia crassicarpa</name>
    <name type="common">northern wattle</name>
    <dbReference type="NCBI Taxonomy" id="499986"/>
    <lineage>
        <taxon>Eukaryota</taxon>
        <taxon>Viridiplantae</taxon>
        <taxon>Streptophyta</taxon>
        <taxon>Embryophyta</taxon>
        <taxon>Tracheophyta</taxon>
        <taxon>Spermatophyta</taxon>
        <taxon>Magnoliopsida</taxon>
        <taxon>eudicotyledons</taxon>
        <taxon>Gunneridae</taxon>
        <taxon>Pentapetalae</taxon>
        <taxon>rosids</taxon>
        <taxon>fabids</taxon>
        <taxon>Fabales</taxon>
        <taxon>Fabaceae</taxon>
        <taxon>Caesalpinioideae</taxon>
        <taxon>mimosoid clade</taxon>
        <taxon>Acacieae</taxon>
        <taxon>Acacia</taxon>
    </lineage>
</organism>
<protein>
    <submittedName>
        <fullName evidence="1">Uncharacterized protein</fullName>
    </submittedName>
</protein>
<accession>A0AAE1JGG5</accession>